<dbReference type="EMBL" id="JHEG04000001">
    <property type="protein sequence ID" value="KAF3884122.1"/>
    <property type="molecule type" value="Genomic_DNA"/>
</dbReference>
<comment type="caution">
    <text evidence="3">The sequence shown here is derived from an EMBL/GenBank/DDBJ whole genome shotgun (WGS) entry which is preliminary data.</text>
</comment>
<reference evidence="3" key="1">
    <citation type="journal article" date="2015" name="Genome Announc.">
        <title>Draft Genome Sequence of Tolypothrix boutellei Strain VB521301.</title>
        <authorList>
            <person name="Chandrababunaidu M.M."/>
            <person name="Singh D."/>
            <person name="Sen D."/>
            <person name="Bhan S."/>
            <person name="Das S."/>
            <person name="Gupta A."/>
            <person name="Adhikary S.P."/>
            <person name="Tripathy S."/>
        </authorList>
    </citation>
    <scope>NUCLEOTIDE SEQUENCE</scope>
    <source>
        <strain evidence="3">VB521301</strain>
    </source>
</reference>
<sequence>MQLNHFESIKSDSQNLIEDLTDEELAACVGGCDLSVTASSQEVVNVPLVEGIPVLGECVVKASFLGIQYDPNGSRRSVASDRNIKEAISEVNTQEILHGIVNLPITSWQYKHQDASVRHIGPMAQDFAATFQVGDSDRTINIVDGMGVSLAAIQALYQLIQEKDSQLSELRAELHQLKQHIHSTVSK</sequence>
<evidence type="ECO:0000313" key="4">
    <source>
        <dbReference type="Proteomes" id="UP000029738"/>
    </source>
</evidence>
<protein>
    <submittedName>
        <fullName evidence="3">Tail fiber domain-containing protein</fullName>
    </submittedName>
</protein>
<dbReference type="PROSITE" id="PS51688">
    <property type="entry name" value="ICA"/>
    <property type="match status" value="1"/>
</dbReference>
<keyword evidence="1" id="KW-0175">Coiled coil</keyword>
<accession>A0A8S9SXP6</accession>
<gene>
    <name evidence="3" type="ORF">DA73_0400000370</name>
</gene>
<dbReference type="AlphaFoldDB" id="A0A8S9SXP6"/>
<feature type="domain" description="Peptidase S74" evidence="2">
    <location>
        <begin position="80"/>
        <end position="181"/>
    </location>
</feature>
<organism evidence="3 4">
    <name type="scientific">Tolypothrix bouteillei VB521301</name>
    <dbReference type="NCBI Taxonomy" id="1479485"/>
    <lineage>
        <taxon>Bacteria</taxon>
        <taxon>Bacillati</taxon>
        <taxon>Cyanobacteriota</taxon>
        <taxon>Cyanophyceae</taxon>
        <taxon>Nostocales</taxon>
        <taxon>Tolypothrichaceae</taxon>
        <taxon>Tolypothrix</taxon>
    </lineage>
</organism>
<dbReference type="Proteomes" id="UP000029738">
    <property type="component" value="Unassembled WGS sequence"/>
</dbReference>
<dbReference type="Pfam" id="PF13884">
    <property type="entry name" value="Peptidase_S74"/>
    <property type="match status" value="1"/>
</dbReference>
<keyword evidence="4" id="KW-1185">Reference proteome</keyword>
<dbReference type="RefSeq" id="WP_050045440.1">
    <property type="nucleotide sequence ID" value="NZ_JHEG04000001.1"/>
</dbReference>
<proteinExistence type="predicted"/>
<name>A0A8S9SXP6_9CYAN</name>
<evidence type="ECO:0000313" key="3">
    <source>
        <dbReference type="EMBL" id="KAF3884122.1"/>
    </source>
</evidence>
<reference evidence="3" key="2">
    <citation type="submission" date="2019-11" db="EMBL/GenBank/DDBJ databases">
        <title>Improved Assembly of Tolypothrix boutellei genome.</title>
        <authorList>
            <person name="Sarangi A.N."/>
            <person name="Mukherjee M."/>
            <person name="Ghosh S."/>
            <person name="Singh D."/>
            <person name="Das A."/>
            <person name="Kant S."/>
            <person name="Prusty A."/>
            <person name="Tripathy S."/>
        </authorList>
    </citation>
    <scope>NUCLEOTIDE SEQUENCE</scope>
    <source>
        <strain evidence="3">VB521301</strain>
    </source>
</reference>
<feature type="coiled-coil region" evidence="1">
    <location>
        <begin position="153"/>
        <end position="187"/>
    </location>
</feature>
<dbReference type="InterPro" id="IPR030392">
    <property type="entry name" value="S74_ICA"/>
</dbReference>
<evidence type="ECO:0000256" key="1">
    <source>
        <dbReference type="SAM" id="Coils"/>
    </source>
</evidence>
<dbReference type="OrthoDB" id="4463518at2"/>
<evidence type="ECO:0000259" key="2">
    <source>
        <dbReference type="PROSITE" id="PS51688"/>
    </source>
</evidence>